<gene>
    <name evidence="1" type="ORF">AOB46_02055</name>
</gene>
<reference evidence="2" key="2">
    <citation type="submission" date="2015-09" db="EMBL/GenBank/DDBJ databases">
        <title>Draft genome sequence of a multidrug-resistant Chryseobacterium indologenes isolate from Malaysia.</title>
        <authorList>
            <person name="Yu C.Y."/>
            <person name="Ang G.Y."/>
            <person name="Chan K.-G."/>
        </authorList>
    </citation>
    <scope>NUCLEOTIDE SEQUENCE [LARGE SCALE GENOMIC DNA]</scope>
    <source>
        <strain evidence="2">CI_885</strain>
    </source>
</reference>
<dbReference type="RefSeq" id="WP_062696366.1">
    <property type="nucleotide sequence ID" value="NZ_LJOD01000001.1"/>
</dbReference>
<proteinExistence type="predicted"/>
<protein>
    <submittedName>
        <fullName evidence="1">Uncharacterized protein</fullName>
    </submittedName>
</protein>
<dbReference type="EMBL" id="LJOD01000001">
    <property type="protein sequence ID" value="KPE52802.1"/>
    <property type="molecule type" value="Genomic_DNA"/>
</dbReference>
<comment type="caution">
    <text evidence="1">The sequence shown here is derived from an EMBL/GenBank/DDBJ whole genome shotgun (WGS) entry which is preliminary data.</text>
</comment>
<dbReference type="AlphaFoldDB" id="A0A0N0IY54"/>
<dbReference type="PATRIC" id="fig|253.9.peg.432"/>
<sequence length="60" mass="6742">MKTDVMVIFHGFYSFYPPASNLSCIPANAVIQIIGLKMACCYIEHKPAQTTNCQPPDQFF</sequence>
<organism evidence="1 2">
    <name type="scientific">Chryseobacterium indologenes</name>
    <name type="common">Flavobacterium indologenes</name>
    <dbReference type="NCBI Taxonomy" id="253"/>
    <lineage>
        <taxon>Bacteria</taxon>
        <taxon>Pseudomonadati</taxon>
        <taxon>Bacteroidota</taxon>
        <taxon>Flavobacteriia</taxon>
        <taxon>Flavobacteriales</taxon>
        <taxon>Weeksellaceae</taxon>
        <taxon>Chryseobacterium group</taxon>
        <taxon>Chryseobacterium</taxon>
    </lineage>
</organism>
<evidence type="ECO:0000313" key="2">
    <source>
        <dbReference type="Proteomes" id="UP000037953"/>
    </source>
</evidence>
<name>A0A0N0IY54_CHRID</name>
<dbReference type="Proteomes" id="UP000037953">
    <property type="component" value="Unassembled WGS sequence"/>
</dbReference>
<evidence type="ECO:0000313" key="1">
    <source>
        <dbReference type="EMBL" id="KPE52802.1"/>
    </source>
</evidence>
<reference evidence="1 2" key="1">
    <citation type="journal article" date="2015" name="Genom Data">
        <title>Draft genome sequence of a multidrug-resistant Chryseobacterium indologenes isolate from Malaysia.</title>
        <authorList>
            <person name="Yu C.Y."/>
            <person name="Ang G.Y."/>
            <person name="Cheng H.J."/>
            <person name="Cheong Y.M."/>
            <person name="Yin W.F."/>
            <person name="Chan K.G."/>
        </authorList>
    </citation>
    <scope>NUCLEOTIDE SEQUENCE [LARGE SCALE GENOMIC DNA]</scope>
    <source>
        <strain evidence="1 2">CI_885</strain>
    </source>
</reference>
<accession>A0A0N0IY54</accession>